<name>A0A813JNX9_POLGL</name>
<organism evidence="2 3">
    <name type="scientific">Polarella glacialis</name>
    <name type="common">Dinoflagellate</name>
    <dbReference type="NCBI Taxonomy" id="89957"/>
    <lineage>
        <taxon>Eukaryota</taxon>
        <taxon>Sar</taxon>
        <taxon>Alveolata</taxon>
        <taxon>Dinophyceae</taxon>
        <taxon>Suessiales</taxon>
        <taxon>Suessiaceae</taxon>
        <taxon>Polarella</taxon>
    </lineage>
</organism>
<gene>
    <name evidence="2" type="ORF">PGLA2088_LOCUS24751</name>
</gene>
<feature type="compositionally biased region" description="Low complexity" evidence="1">
    <location>
        <begin position="141"/>
        <end position="155"/>
    </location>
</feature>
<accession>A0A813JNX9</accession>
<reference evidence="2" key="1">
    <citation type="submission" date="2021-02" db="EMBL/GenBank/DDBJ databases">
        <authorList>
            <person name="Dougan E. K."/>
            <person name="Rhodes N."/>
            <person name="Thang M."/>
            <person name="Chan C."/>
        </authorList>
    </citation>
    <scope>NUCLEOTIDE SEQUENCE</scope>
</reference>
<evidence type="ECO:0000313" key="2">
    <source>
        <dbReference type="EMBL" id="CAE8685979.1"/>
    </source>
</evidence>
<evidence type="ECO:0000256" key="1">
    <source>
        <dbReference type="SAM" id="MobiDB-lite"/>
    </source>
</evidence>
<dbReference type="AlphaFoldDB" id="A0A813JNX9"/>
<feature type="region of interest" description="Disordered" evidence="1">
    <location>
        <begin position="50"/>
        <end position="93"/>
    </location>
</feature>
<protein>
    <submittedName>
        <fullName evidence="2">Uncharacterized protein</fullName>
    </submittedName>
</protein>
<evidence type="ECO:0000313" key="3">
    <source>
        <dbReference type="Proteomes" id="UP000626109"/>
    </source>
</evidence>
<sequence>ASDSEMRQLILDSVTKALEGFNAVKQLNTASSLEDTGLSFTQRAALAPNNAEFGEAAQRAGSAAPSSQQGRSSDIDAKSVSSGSAAASAAMNPSLKSSLEEVFNAVKQTLAVSQPPRRDSSQDVQQRPAEQRPGSQRPAEQRTASQQLRQRSSASPDPARQLQDRLSTSANSANFHPQHRQPSTGPGPATQCCQQQASFVGSPMSPMNQSPQSASAPNGFRLAQQAAGRPMMQQQQQQGTMHRGAQSLQPGVGGSSGFHGMPPGQRPMVQSQDVWLQHTSAPARGQASHRVMSSRMHSSDGVPQAGGVPPGRQAAQSMRNRSADIFTGRPSGMYTQL</sequence>
<dbReference type="EMBL" id="CAJNNW010026513">
    <property type="protein sequence ID" value="CAE8685979.1"/>
    <property type="molecule type" value="Genomic_DNA"/>
</dbReference>
<feature type="region of interest" description="Disordered" evidence="1">
    <location>
        <begin position="111"/>
        <end position="192"/>
    </location>
</feature>
<feature type="compositionally biased region" description="Low complexity" evidence="1">
    <location>
        <begin position="78"/>
        <end position="93"/>
    </location>
</feature>
<dbReference type="Proteomes" id="UP000626109">
    <property type="component" value="Unassembled WGS sequence"/>
</dbReference>
<feature type="non-terminal residue" evidence="2">
    <location>
        <position position="337"/>
    </location>
</feature>
<proteinExistence type="predicted"/>
<comment type="caution">
    <text evidence="2">The sequence shown here is derived from an EMBL/GenBank/DDBJ whole genome shotgun (WGS) entry which is preliminary data.</text>
</comment>
<feature type="compositionally biased region" description="Polar residues" evidence="1">
    <location>
        <begin position="164"/>
        <end position="184"/>
    </location>
</feature>